<dbReference type="Proteomes" id="UP001589894">
    <property type="component" value="Unassembled WGS sequence"/>
</dbReference>
<reference evidence="2 3" key="1">
    <citation type="submission" date="2024-09" db="EMBL/GenBank/DDBJ databases">
        <authorList>
            <person name="Sun Q."/>
            <person name="Mori K."/>
        </authorList>
    </citation>
    <scope>NUCLEOTIDE SEQUENCE [LARGE SCALE GENOMIC DNA]</scope>
    <source>
        <strain evidence="2 3">TBRC 2205</strain>
    </source>
</reference>
<gene>
    <name evidence="2" type="ORF">ACFFHU_22630</name>
</gene>
<evidence type="ECO:0000313" key="3">
    <source>
        <dbReference type="Proteomes" id="UP001589894"/>
    </source>
</evidence>
<protein>
    <recommendedName>
        <fullName evidence="4">DUF5133 domain-containing protein</fullName>
    </recommendedName>
</protein>
<name>A0ABV6P1L8_9ACTN</name>
<dbReference type="RefSeq" id="WP_377342015.1">
    <property type="nucleotide sequence ID" value="NZ_JBHLUE010000019.1"/>
</dbReference>
<evidence type="ECO:0000256" key="1">
    <source>
        <dbReference type="SAM" id="MobiDB-lite"/>
    </source>
</evidence>
<organism evidence="2 3">
    <name type="scientific">Plantactinospora siamensis</name>
    <dbReference type="NCBI Taxonomy" id="555372"/>
    <lineage>
        <taxon>Bacteria</taxon>
        <taxon>Bacillati</taxon>
        <taxon>Actinomycetota</taxon>
        <taxon>Actinomycetes</taxon>
        <taxon>Micromonosporales</taxon>
        <taxon>Micromonosporaceae</taxon>
        <taxon>Plantactinospora</taxon>
    </lineage>
</organism>
<feature type="region of interest" description="Disordered" evidence="1">
    <location>
        <begin position="70"/>
        <end position="89"/>
    </location>
</feature>
<keyword evidence="3" id="KW-1185">Reference proteome</keyword>
<evidence type="ECO:0000313" key="2">
    <source>
        <dbReference type="EMBL" id="MFC0566923.1"/>
    </source>
</evidence>
<accession>A0ABV6P1L8</accession>
<proteinExistence type="predicted"/>
<dbReference type="EMBL" id="JBHLUE010000019">
    <property type="protein sequence ID" value="MFC0566923.1"/>
    <property type="molecule type" value="Genomic_DNA"/>
</dbReference>
<comment type="caution">
    <text evidence="2">The sequence shown here is derived from an EMBL/GenBank/DDBJ whole genome shotgun (WGS) entry which is preliminary data.</text>
</comment>
<evidence type="ECO:0008006" key="4">
    <source>
        <dbReference type="Google" id="ProtNLM"/>
    </source>
</evidence>
<sequence length="89" mass="9615">MRPDEFLRAAHLLPHELRVRANALRPYLRAQGCAECERIGDQLSLALTAATYDEMVAAGQLLAAAERRAAAHDGSHDPPTAGLGRLWAA</sequence>